<protein>
    <submittedName>
        <fullName evidence="2">Uncharacterized protein</fullName>
    </submittedName>
</protein>
<evidence type="ECO:0000256" key="1">
    <source>
        <dbReference type="SAM" id="MobiDB-lite"/>
    </source>
</evidence>
<accession>A0A5J9V6Y7</accession>
<comment type="caution">
    <text evidence="2">The sequence shown here is derived from an EMBL/GenBank/DDBJ whole genome shotgun (WGS) entry which is preliminary data.</text>
</comment>
<feature type="non-terminal residue" evidence="2">
    <location>
        <position position="1"/>
    </location>
</feature>
<feature type="non-terminal residue" evidence="2">
    <location>
        <position position="66"/>
    </location>
</feature>
<organism evidence="2 3">
    <name type="scientific">Eragrostis curvula</name>
    <name type="common">weeping love grass</name>
    <dbReference type="NCBI Taxonomy" id="38414"/>
    <lineage>
        <taxon>Eukaryota</taxon>
        <taxon>Viridiplantae</taxon>
        <taxon>Streptophyta</taxon>
        <taxon>Embryophyta</taxon>
        <taxon>Tracheophyta</taxon>
        <taxon>Spermatophyta</taxon>
        <taxon>Magnoliopsida</taxon>
        <taxon>Liliopsida</taxon>
        <taxon>Poales</taxon>
        <taxon>Poaceae</taxon>
        <taxon>PACMAD clade</taxon>
        <taxon>Chloridoideae</taxon>
        <taxon>Eragrostideae</taxon>
        <taxon>Eragrostidinae</taxon>
        <taxon>Eragrostis</taxon>
    </lineage>
</organism>
<feature type="region of interest" description="Disordered" evidence="1">
    <location>
        <begin position="45"/>
        <end position="66"/>
    </location>
</feature>
<keyword evidence="3" id="KW-1185">Reference proteome</keyword>
<dbReference type="Gramene" id="TVU31288">
    <property type="protein sequence ID" value="TVU31288"/>
    <property type="gene ID" value="EJB05_22969"/>
</dbReference>
<feature type="region of interest" description="Disordered" evidence="1">
    <location>
        <begin position="1"/>
        <end position="23"/>
    </location>
</feature>
<dbReference type="AlphaFoldDB" id="A0A5J9V6Y7"/>
<dbReference type="Proteomes" id="UP000324897">
    <property type="component" value="Chromosome 1"/>
</dbReference>
<dbReference type="EMBL" id="RWGY01000011">
    <property type="protein sequence ID" value="TVU31288.1"/>
    <property type="molecule type" value="Genomic_DNA"/>
</dbReference>
<reference evidence="2 3" key="1">
    <citation type="journal article" date="2019" name="Sci. Rep.">
        <title>A high-quality genome of Eragrostis curvula grass provides insights into Poaceae evolution and supports new strategies to enhance forage quality.</title>
        <authorList>
            <person name="Carballo J."/>
            <person name="Santos B.A.C.M."/>
            <person name="Zappacosta D."/>
            <person name="Garbus I."/>
            <person name="Selva J.P."/>
            <person name="Gallo C.A."/>
            <person name="Diaz A."/>
            <person name="Albertini E."/>
            <person name="Caccamo M."/>
            <person name="Echenique V."/>
        </authorList>
    </citation>
    <scope>NUCLEOTIDE SEQUENCE [LARGE SCALE GENOMIC DNA]</scope>
    <source>
        <strain evidence="3">cv. Victoria</strain>
        <tissue evidence="2">Leaf</tissue>
    </source>
</reference>
<sequence length="66" mass="7574">MARLPLKTPTTPVGNAGQKRKHEECHKAHRRLMDKQHQELATLKKEAKEADAARKSRSDEIECLKK</sequence>
<evidence type="ECO:0000313" key="2">
    <source>
        <dbReference type="EMBL" id="TVU31288.1"/>
    </source>
</evidence>
<proteinExistence type="predicted"/>
<name>A0A5J9V6Y7_9POAL</name>
<gene>
    <name evidence="2" type="ORF">EJB05_22969</name>
</gene>
<evidence type="ECO:0000313" key="3">
    <source>
        <dbReference type="Proteomes" id="UP000324897"/>
    </source>
</evidence>